<evidence type="ECO:0000256" key="1">
    <source>
        <dbReference type="SAM" id="MobiDB-lite"/>
    </source>
</evidence>
<dbReference type="AlphaFoldDB" id="A0A2S9YIA4"/>
<feature type="chain" id="PRO_5015425408" description="Lipoprotein" evidence="2">
    <location>
        <begin position="23"/>
        <end position="213"/>
    </location>
</feature>
<sequence>MGAAVRTSFLAAAIVFSGVFTAGCADAPITAADLQADGQLREQPADSQQSVHAASETNRPKAQVAERLQVTGLVAAQAEGALEDATRFALDSESIYLHLRADGLTQPRPVTFVWLHGDQRRETMGFLQPSETLTLAASLPLARFVEEGMTPPAQRPNPRADQQPDQQPDPLAQTGVWKVEVYGADPGGPNLVFEREFEILTVEALEALATHHS</sequence>
<evidence type="ECO:0000313" key="4">
    <source>
        <dbReference type="Proteomes" id="UP000238823"/>
    </source>
</evidence>
<dbReference type="EMBL" id="PVNL01000101">
    <property type="protein sequence ID" value="PRQ04819.1"/>
    <property type="molecule type" value="Genomic_DNA"/>
</dbReference>
<dbReference type="Proteomes" id="UP000238823">
    <property type="component" value="Unassembled WGS sequence"/>
</dbReference>
<protein>
    <recommendedName>
        <fullName evidence="5">Lipoprotein</fullName>
    </recommendedName>
</protein>
<evidence type="ECO:0000256" key="2">
    <source>
        <dbReference type="SAM" id="SignalP"/>
    </source>
</evidence>
<reference evidence="3 4" key="1">
    <citation type="submission" date="2018-03" db="EMBL/GenBank/DDBJ databases">
        <title>Draft Genome Sequences of the Obligatory Marine Myxobacteria Enhygromyxa salina SWB007.</title>
        <authorList>
            <person name="Poehlein A."/>
            <person name="Moghaddam J.A."/>
            <person name="Harms H."/>
            <person name="Alanjari M."/>
            <person name="Koenig G.M."/>
            <person name="Daniel R."/>
            <person name="Schaeberle T.F."/>
        </authorList>
    </citation>
    <scope>NUCLEOTIDE SEQUENCE [LARGE SCALE GENOMIC DNA]</scope>
    <source>
        <strain evidence="3 4">SWB007</strain>
    </source>
</reference>
<evidence type="ECO:0008006" key="5">
    <source>
        <dbReference type="Google" id="ProtNLM"/>
    </source>
</evidence>
<accession>A0A2S9YIA4</accession>
<keyword evidence="2" id="KW-0732">Signal</keyword>
<gene>
    <name evidence="3" type="ORF">ENSA7_49920</name>
</gene>
<dbReference type="PROSITE" id="PS51257">
    <property type="entry name" value="PROKAR_LIPOPROTEIN"/>
    <property type="match status" value="1"/>
</dbReference>
<organism evidence="3 4">
    <name type="scientific">Enhygromyxa salina</name>
    <dbReference type="NCBI Taxonomy" id="215803"/>
    <lineage>
        <taxon>Bacteria</taxon>
        <taxon>Pseudomonadati</taxon>
        <taxon>Myxococcota</taxon>
        <taxon>Polyangia</taxon>
        <taxon>Nannocystales</taxon>
        <taxon>Nannocystaceae</taxon>
        <taxon>Enhygromyxa</taxon>
    </lineage>
</organism>
<feature type="signal peptide" evidence="2">
    <location>
        <begin position="1"/>
        <end position="22"/>
    </location>
</feature>
<proteinExistence type="predicted"/>
<name>A0A2S9YIA4_9BACT</name>
<evidence type="ECO:0000313" key="3">
    <source>
        <dbReference type="EMBL" id="PRQ04819.1"/>
    </source>
</evidence>
<feature type="region of interest" description="Disordered" evidence="1">
    <location>
        <begin position="149"/>
        <end position="170"/>
    </location>
</feature>
<comment type="caution">
    <text evidence="3">The sequence shown here is derived from an EMBL/GenBank/DDBJ whole genome shotgun (WGS) entry which is preliminary data.</text>
</comment>
<feature type="compositionally biased region" description="Low complexity" evidence="1">
    <location>
        <begin position="156"/>
        <end position="170"/>
    </location>
</feature>